<protein>
    <submittedName>
        <fullName evidence="3">Uncharacterized protein</fullName>
    </submittedName>
</protein>
<keyword evidence="2" id="KW-0732">Signal</keyword>
<gene>
    <name evidence="3" type="ORF">nbrc107696_22760</name>
</gene>
<sequence>MSTVSASRMRGGVVGATSAVTAIAAHAAAQGTLPTTSTLMVVTAAAAAIGAAIAAAPRLPGLPALLAGQGIVHLLLAVLAGHQHDMFRPSMAVSHGVGTLAALALIAALDALVRVVRRVIVPMRSRTITREPVIPAPRHHRVRRSRLVILGSVGLRGPPVSA</sequence>
<evidence type="ECO:0000256" key="1">
    <source>
        <dbReference type="SAM" id="Phobius"/>
    </source>
</evidence>
<evidence type="ECO:0000313" key="4">
    <source>
        <dbReference type="Proteomes" id="UP000444960"/>
    </source>
</evidence>
<feature type="transmembrane region" description="Helical" evidence="1">
    <location>
        <begin position="92"/>
        <end position="116"/>
    </location>
</feature>
<dbReference type="AlphaFoldDB" id="A0A7I9V9T8"/>
<feature type="transmembrane region" description="Helical" evidence="1">
    <location>
        <begin position="37"/>
        <end position="55"/>
    </location>
</feature>
<accession>A0A7I9V9T8</accession>
<dbReference type="Proteomes" id="UP000444960">
    <property type="component" value="Unassembled WGS sequence"/>
</dbReference>
<feature type="chain" id="PRO_5029847549" evidence="2">
    <location>
        <begin position="28"/>
        <end position="162"/>
    </location>
</feature>
<name>A0A7I9V9T8_9ACTN</name>
<keyword evidence="1" id="KW-0472">Membrane</keyword>
<organism evidence="3 4">
    <name type="scientific">Gordonia spumicola</name>
    <dbReference type="NCBI Taxonomy" id="589161"/>
    <lineage>
        <taxon>Bacteria</taxon>
        <taxon>Bacillati</taxon>
        <taxon>Actinomycetota</taxon>
        <taxon>Actinomycetes</taxon>
        <taxon>Mycobacteriales</taxon>
        <taxon>Gordoniaceae</taxon>
        <taxon>Gordonia</taxon>
    </lineage>
</organism>
<feature type="transmembrane region" description="Helical" evidence="1">
    <location>
        <begin position="62"/>
        <end position="80"/>
    </location>
</feature>
<feature type="signal peptide" evidence="2">
    <location>
        <begin position="1"/>
        <end position="27"/>
    </location>
</feature>
<keyword evidence="1" id="KW-0812">Transmembrane</keyword>
<reference evidence="4" key="1">
    <citation type="submission" date="2019-06" db="EMBL/GenBank/DDBJ databases">
        <title>Gordonia isolated from sludge of a wastewater treatment plant.</title>
        <authorList>
            <person name="Tamura T."/>
            <person name="Aoyama K."/>
            <person name="Kang Y."/>
            <person name="Saito S."/>
            <person name="Akiyama N."/>
            <person name="Yazawa K."/>
            <person name="Gonoi T."/>
            <person name="Mikami Y."/>
        </authorList>
    </citation>
    <scope>NUCLEOTIDE SEQUENCE [LARGE SCALE GENOMIC DNA]</scope>
    <source>
        <strain evidence="4">NBRC 107696</strain>
    </source>
</reference>
<keyword evidence="1" id="KW-1133">Transmembrane helix</keyword>
<evidence type="ECO:0000313" key="3">
    <source>
        <dbReference type="EMBL" id="GEE01830.1"/>
    </source>
</evidence>
<proteinExistence type="predicted"/>
<dbReference type="EMBL" id="BJOV01000005">
    <property type="protein sequence ID" value="GEE01830.1"/>
    <property type="molecule type" value="Genomic_DNA"/>
</dbReference>
<keyword evidence="4" id="KW-1185">Reference proteome</keyword>
<evidence type="ECO:0000256" key="2">
    <source>
        <dbReference type="SAM" id="SignalP"/>
    </source>
</evidence>
<dbReference type="RefSeq" id="WP_228461430.1">
    <property type="nucleotide sequence ID" value="NZ_BJOV01000005.1"/>
</dbReference>
<comment type="caution">
    <text evidence="3">The sequence shown here is derived from an EMBL/GenBank/DDBJ whole genome shotgun (WGS) entry which is preliminary data.</text>
</comment>